<feature type="transmembrane region" description="Helical" evidence="1">
    <location>
        <begin position="70"/>
        <end position="94"/>
    </location>
</feature>
<dbReference type="PANTHER" id="PTHR37305:SF1">
    <property type="entry name" value="MEMBRANE PROTEIN"/>
    <property type="match status" value="1"/>
</dbReference>
<evidence type="ECO:0000313" key="3">
    <source>
        <dbReference type="Proteomes" id="UP000557307"/>
    </source>
</evidence>
<proteinExistence type="predicted"/>
<sequence>MNALLPALKAELLKNRHASIVWVTFVAFALAPVMGGVFILILREPEIMAQSSALRAKAQLMDFSTDWPSYLGLLTQAVGVGGVLVFGFVASWLFGREHSDGTAKDLLALPTSRTAILNAKFIVYGLWCLALAVSNLAVGTLLGTLLQLPAPDLPLLRHQLPIYALTTLLTAVLGTPLAFFALWGKGYLAPLGFVALTLVFAQVIAATGFGSYFPWSVPGLFSGLGGGNALPTGSYLLLLLTSLAGYGATLFYWNHADHTK</sequence>
<comment type="caution">
    <text evidence="2">The sequence shown here is derived from an EMBL/GenBank/DDBJ whole genome shotgun (WGS) entry which is preliminary data.</text>
</comment>
<dbReference type="Proteomes" id="UP000557307">
    <property type="component" value="Unassembled WGS sequence"/>
</dbReference>
<feature type="transmembrane region" description="Helical" evidence="1">
    <location>
        <begin position="121"/>
        <end position="142"/>
    </location>
</feature>
<accession>A0A840TIJ8</accession>
<feature type="transmembrane region" description="Helical" evidence="1">
    <location>
        <begin position="191"/>
        <end position="213"/>
    </location>
</feature>
<dbReference type="EMBL" id="JACHGF010000001">
    <property type="protein sequence ID" value="MBB5282765.1"/>
    <property type="molecule type" value="Genomic_DNA"/>
</dbReference>
<name>A0A840TIJ8_9BACT</name>
<reference evidence="2 3" key="1">
    <citation type="submission" date="2020-08" db="EMBL/GenBank/DDBJ databases">
        <title>Genomic Encyclopedia of Type Strains, Phase IV (KMG-IV): sequencing the most valuable type-strain genomes for metagenomic binning, comparative biology and taxonomic classification.</title>
        <authorList>
            <person name="Goeker M."/>
        </authorList>
    </citation>
    <scope>NUCLEOTIDE SEQUENCE [LARGE SCALE GENOMIC DNA]</scope>
    <source>
        <strain evidence="2 3">DSM 105074</strain>
    </source>
</reference>
<feature type="transmembrane region" description="Helical" evidence="1">
    <location>
        <begin position="162"/>
        <end position="184"/>
    </location>
</feature>
<dbReference type="PANTHER" id="PTHR37305">
    <property type="entry name" value="INTEGRAL MEMBRANE PROTEIN-RELATED"/>
    <property type="match status" value="1"/>
</dbReference>
<dbReference type="RefSeq" id="WP_184171442.1">
    <property type="nucleotide sequence ID" value="NZ_JACHGF010000001.1"/>
</dbReference>
<keyword evidence="1" id="KW-0812">Transmembrane</keyword>
<evidence type="ECO:0000256" key="1">
    <source>
        <dbReference type="SAM" id="Phobius"/>
    </source>
</evidence>
<feature type="transmembrane region" description="Helical" evidence="1">
    <location>
        <begin position="233"/>
        <end position="253"/>
    </location>
</feature>
<keyword evidence="3" id="KW-1185">Reference proteome</keyword>
<dbReference type="AlphaFoldDB" id="A0A840TIJ8"/>
<evidence type="ECO:0000313" key="2">
    <source>
        <dbReference type="EMBL" id="MBB5282765.1"/>
    </source>
</evidence>
<gene>
    <name evidence="2" type="ORF">HNQ92_000886</name>
</gene>
<keyword evidence="1" id="KW-1133">Transmembrane helix</keyword>
<organism evidence="2 3">
    <name type="scientific">Rhabdobacter roseus</name>
    <dbReference type="NCBI Taxonomy" id="1655419"/>
    <lineage>
        <taxon>Bacteria</taxon>
        <taxon>Pseudomonadati</taxon>
        <taxon>Bacteroidota</taxon>
        <taxon>Cytophagia</taxon>
        <taxon>Cytophagales</taxon>
        <taxon>Cytophagaceae</taxon>
        <taxon>Rhabdobacter</taxon>
    </lineage>
</organism>
<protein>
    <submittedName>
        <fullName evidence="2">ABC-2 type transport system permease protein</fullName>
    </submittedName>
</protein>
<keyword evidence="1" id="KW-0472">Membrane</keyword>
<feature type="transmembrane region" description="Helical" evidence="1">
    <location>
        <begin position="20"/>
        <end position="42"/>
    </location>
</feature>
<dbReference type="Pfam" id="PF12730">
    <property type="entry name" value="ABC2_membrane_4"/>
    <property type="match status" value="1"/>
</dbReference>